<protein>
    <recommendedName>
        <fullName evidence="4">Transposase</fullName>
    </recommendedName>
</protein>
<feature type="compositionally biased region" description="Polar residues" evidence="1">
    <location>
        <begin position="121"/>
        <end position="135"/>
    </location>
</feature>
<comment type="caution">
    <text evidence="2">The sequence shown here is derived from an EMBL/GenBank/DDBJ whole genome shotgun (WGS) entry which is preliminary data.</text>
</comment>
<feature type="region of interest" description="Disordered" evidence="1">
    <location>
        <begin position="120"/>
        <end position="146"/>
    </location>
</feature>
<evidence type="ECO:0008006" key="4">
    <source>
        <dbReference type="Google" id="ProtNLM"/>
    </source>
</evidence>
<dbReference type="EMBL" id="JANBTW010000055">
    <property type="protein sequence ID" value="KAJ2674623.1"/>
    <property type="molecule type" value="Genomic_DNA"/>
</dbReference>
<reference evidence="2" key="1">
    <citation type="submission" date="2022-07" db="EMBL/GenBank/DDBJ databases">
        <title>Phylogenomic reconstructions and comparative analyses of Kickxellomycotina fungi.</title>
        <authorList>
            <person name="Reynolds N.K."/>
            <person name="Stajich J.E."/>
            <person name="Barry K."/>
            <person name="Grigoriev I.V."/>
            <person name="Crous P."/>
            <person name="Smith M.E."/>
        </authorList>
    </citation>
    <scope>NUCLEOTIDE SEQUENCE</scope>
    <source>
        <strain evidence="2">NRRL 3115</strain>
    </source>
</reference>
<dbReference type="AlphaFoldDB" id="A0A9W8KXC0"/>
<dbReference type="Proteomes" id="UP001151518">
    <property type="component" value="Unassembled WGS sequence"/>
</dbReference>
<evidence type="ECO:0000313" key="2">
    <source>
        <dbReference type="EMBL" id="KAJ2674623.1"/>
    </source>
</evidence>
<name>A0A9W8KXC0_9FUNG</name>
<accession>A0A9W8KXC0</accession>
<dbReference type="OrthoDB" id="5556225at2759"/>
<gene>
    <name evidence="2" type="ORF">GGI25_004275</name>
</gene>
<organism evidence="2 3">
    <name type="scientific">Coemansia spiralis</name>
    <dbReference type="NCBI Taxonomy" id="417178"/>
    <lineage>
        <taxon>Eukaryota</taxon>
        <taxon>Fungi</taxon>
        <taxon>Fungi incertae sedis</taxon>
        <taxon>Zoopagomycota</taxon>
        <taxon>Kickxellomycotina</taxon>
        <taxon>Kickxellomycetes</taxon>
        <taxon>Kickxellales</taxon>
        <taxon>Kickxellaceae</taxon>
        <taxon>Coemansia</taxon>
    </lineage>
</organism>
<sequence length="146" mass="17096">MLRMLRKHSFRVYLIDESKTSSICPICSDYRLESCHDVIRPRPYIAVCKKTDKKIAIKCHSLLRCKNLNRMRDDVPLCKTTSAIPWRYWSRDLAAIRNFMSILDSIFAGKGAPERFRRCHQNSAPSPQTTKQQEQPAKCYCKNRRS</sequence>
<evidence type="ECO:0000313" key="3">
    <source>
        <dbReference type="Proteomes" id="UP001151518"/>
    </source>
</evidence>
<proteinExistence type="predicted"/>
<evidence type="ECO:0000256" key="1">
    <source>
        <dbReference type="SAM" id="MobiDB-lite"/>
    </source>
</evidence>